<proteinExistence type="predicted"/>
<organism evidence="1">
    <name type="scientific">marine sediment metagenome</name>
    <dbReference type="NCBI Taxonomy" id="412755"/>
    <lineage>
        <taxon>unclassified sequences</taxon>
        <taxon>metagenomes</taxon>
        <taxon>ecological metagenomes</taxon>
    </lineage>
</organism>
<sequence>CALGVEISYTLTPLHSVVDIASKSADYNGIKCVGC</sequence>
<protein>
    <submittedName>
        <fullName evidence="1">Uncharacterized protein</fullName>
    </submittedName>
</protein>
<comment type="caution">
    <text evidence="1">The sequence shown here is derived from an EMBL/GenBank/DDBJ whole genome shotgun (WGS) entry which is preliminary data.</text>
</comment>
<gene>
    <name evidence="1" type="ORF">S06H3_55570</name>
</gene>
<evidence type="ECO:0000313" key="1">
    <source>
        <dbReference type="EMBL" id="GAI58278.1"/>
    </source>
</evidence>
<dbReference type="AlphaFoldDB" id="X1PR12"/>
<accession>X1PR12</accession>
<reference evidence="1" key="1">
    <citation type="journal article" date="2014" name="Front. Microbiol.">
        <title>High frequency of phylogenetically diverse reductive dehalogenase-homologous genes in deep subseafloor sedimentary metagenomes.</title>
        <authorList>
            <person name="Kawai M."/>
            <person name="Futagami T."/>
            <person name="Toyoda A."/>
            <person name="Takaki Y."/>
            <person name="Nishi S."/>
            <person name="Hori S."/>
            <person name="Arai W."/>
            <person name="Tsubouchi T."/>
            <person name="Morono Y."/>
            <person name="Uchiyama I."/>
            <person name="Ito T."/>
            <person name="Fujiyama A."/>
            <person name="Inagaki F."/>
            <person name="Takami H."/>
        </authorList>
    </citation>
    <scope>NUCLEOTIDE SEQUENCE</scope>
    <source>
        <strain evidence="1">Expedition CK06-06</strain>
    </source>
</reference>
<name>X1PR12_9ZZZZ</name>
<dbReference type="EMBL" id="BARV01035633">
    <property type="protein sequence ID" value="GAI58278.1"/>
    <property type="molecule type" value="Genomic_DNA"/>
</dbReference>
<feature type="non-terminal residue" evidence="1">
    <location>
        <position position="1"/>
    </location>
</feature>